<dbReference type="InterPro" id="IPR058031">
    <property type="entry name" value="AAA_lid_NorR"/>
</dbReference>
<dbReference type="PROSITE" id="PS50045">
    <property type="entry name" value="SIGMA54_INTERACT_4"/>
    <property type="match status" value="1"/>
</dbReference>
<dbReference type="CDD" id="cd00130">
    <property type="entry name" value="PAS"/>
    <property type="match status" value="1"/>
</dbReference>
<dbReference type="Proteomes" id="UP000249008">
    <property type="component" value="Chromosome 1"/>
</dbReference>
<dbReference type="SMART" id="SM00382">
    <property type="entry name" value="AAA"/>
    <property type="match status" value="1"/>
</dbReference>
<dbReference type="SUPFAM" id="SSF55785">
    <property type="entry name" value="PYP-like sensor domain (PAS domain)"/>
    <property type="match status" value="1"/>
</dbReference>
<dbReference type="NCBIfam" id="TIGR00229">
    <property type="entry name" value="sensory_box"/>
    <property type="match status" value="1"/>
</dbReference>
<dbReference type="Gene3D" id="1.10.10.60">
    <property type="entry name" value="Homeodomain-like"/>
    <property type="match status" value="1"/>
</dbReference>
<dbReference type="Gene3D" id="3.30.450.20">
    <property type="entry name" value="PAS domain"/>
    <property type="match status" value="1"/>
</dbReference>
<keyword evidence="2" id="KW-0067">ATP-binding</keyword>
<name>A0AAX2JC70_9FUSO</name>
<reference evidence="5 6" key="1">
    <citation type="submission" date="2018-06" db="EMBL/GenBank/DDBJ databases">
        <authorList>
            <consortium name="Pathogen Informatics"/>
            <person name="Doyle S."/>
        </authorList>
    </citation>
    <scope>NUCLEOTIDE SEQUENCE [LARGE SCALE GENOMIC DNA]</scope>
    <source>
        <strain evidence="5 6">NCTC12112</strain>
    </source>
</reference>
<evidence type="ECO:0000313" key="5">
    <source>
        <dbReference type="EMBL" id="SQJ04034.1"/>
    </source>
</evidence>
<organism evidence="5 6">
    <name type="scientific">Fusobacterium ulcerans</name>
    <dbReference type="NCBI Taxonomy" id="861"/>
    <lineage>
        <taxon>Bacteria</taxon>
        <taxon>Fusobacteriati</taxon>
        <taxon>Fusobacteriota</taxon>
        <taxon>Fusobacteriia</taxon>
        <taxon>Fusobacteriales</taxon>
        <taxon>Fusobacteriaceae</taxon>
        <taxon>Fusobacterium</taxon>
    </lineage>
</organism>
<dbReference type="PANTHER" id="PTHR32071:SF57">
    <property type="entry name" value="C4-DICARBOXYLATE TRANSPORT TRANSCRIPTIONAL REGULATORY PROTEIN DCTD"/>
    <property type="match status" value="1"/>
</dbReference>
<dbReference type="Pfam" id="PF25601">
    <property type="entry name" value="AAA_lid_14"/>
    <property type="match status" value="1"/>
</dbReference>
<dbReference type="Gene3D" id="1.10.8.60">
    <property type="match status" value="1"/>
</dbReference>
<dbReference type="InterPro" id="IPR000014">
    <property type="entry name" value="PAS"/>
</dbReference>
<dbReference type="AlphaFoldDB" id="A0AAX2JC70"/>
<proteinExistence type="predicted"/>
<dbReference type="RefSeq" id="WP_005980189.1">
    <property type="nucleotide sequence ID" value="NZ_CABKNW010000004.1"/>
</dbReference>
<dbReference type="EMBL" id="LS483487">
    <property type="protein sequence ID" value="SQJ04034.1"/>
    <property type="molecule type" value="Genomic_DNA"/>
</dbReference>
<dbReference type="InterPro" id="IPR025662">
    <property type="entry name" value="Sigma_54_int_dom_ATP-bd_1"/>
</dbReference>
<dbReference type="InterPro" id="IPR027417">
    <property type="entry name" value="P-loop_NTPase"/>
</dbReference>
<feature type="domain" description="Sigma-54 factor interaction" evidence="3">
    <location>
        <begin position="173"/>
        <end position="402"/>
    </location>
</feature>
<gene>
    <name evidence="5" type="primary">nifA_3</name>
    <name evidence="5" type="ORF">NCTC12112_01804</name>
</gene>
<dbReference type="InterPro" id="IPR003593">
    <property type="entry name" value="AAA+_ATPase"/>
</dbReference>
<dbReference type="CDD" id="cd00009">
    <property type="entry name" value="AAA"/>
    <property type="match status" value="1"/>
</dbReference>
<dbReference type="InterPro" id="IPR013767">
    <property type="entry name" value="PAS_fold"/>
</dbReference>
<dbReference type="KEGG" id="ful:C4N20_16055"/>
<accession>A0AAX2JC70</accession>
<feature type="domain" description="PAS" evidence="4">
    <location>
        <begin position="29"/>
        <end position="80"/>
    </location>
</feature>
<dbReference type="FunFam" id="3.40.50.300:FF:000006">
    <property type="entry name" value="DNA-binding transcriptional regulator NtrC"/>
    <property type="match status" value="1"/>
</dbReference>
<dbReference type="PROSITE" id="PS50112">
    <property type="entry name" value="PAS"/>
    <property type="match status" value="1"/>
</dbReference>
<evidence type="ECO:0000259" key="3">
    <source>
        <dbReference type="PROSITE" id="PS50045"/>
    </source>
</evidence>
<dbReference type="PROSITE" id="PS00675">
    <property type="entry name" value="SIGMA54_INTERACT_1"/>
    <property type="match status" value="1"/>
</dbReference>
<dbReference type="Pfam" id="PF00989">
    <property type="entry name" value="PAS"/>
    <property type="match status" value="1"/>
</dbReference>
<dbReference type="InterPro" id="IPR035965">
    <property type="entry name" value="PAS-like_dom_sf"/>
</dbReference>
<evidence type="ECO:0000259" key="4">
    <source>
        <dbReference type="PROSITE" id="PS50112"/>
    </source>
</evidence>
<evidence type="ECO:0000256" key="1">
    <source>
        <dbReference type="ARBA" id="ARBA00022741"/>
    </source>
</evidence>
<sequence>MDHKEDGLLFREKIESESLKDEIIENRYINKMMKSIVDSSYDGIYVTDGEANTLLVNKSYGRITGLNIEDLIGKNMRDLVEAGVYDNSGSLVVIETGKEATVNQKLSSGKEVLVTSVPVFDEDGKRKYIVTNVRDLSDIERLRRELFLNQNLTQKYKDELENMKEQLVDIDDITFKDKSMFNTLKMILKISKMDTSVLLTGETGTGKTHIAKLIHKYSNRNEQTFIEINCGAIPESLIESEFFGYEAGAFTGASKKGKMGVFELANNSTLFLDEISELNIDLQVKLLKVLESLEVRRIGGERVIQTNARIIAATNRDLRELVKEGKFREDLYYRLNVISINIPSLKERKDDIVPLCLRFLKEFNKKYDVEKFFSQEIIEVFYRYQWPGNIREMKNLIEQLVIISQGNEVSTDYLPKYIFQKGALELGSDKTGVIEELYQYHKMSLKEATLKFQQNLIKNMLKEKGSQRQVAKALQVDPATITRKLAGQE</sequence>
<dbReference type="GO" id="GO:0005524">
    <property type="term" value="F:ATP binding"/>
    <property type="evidence" value="ECO:0007669"/>
    <property type="project" value="UniProtKB-KW"/>
</dbReference>
<protein>
    <submittedName>
        <fullName evidence="5">Nif-specific regulatory protein</fullName>
    </submittedName>
</protein>
<dbReference type="PANTHER" id="PTHR32071">
    <property type="entry name" value="TRANSCRIPTIONAL REGULATORY PROTEIN"/>
    <property type="match status" value="1"/>
</dbReference>
<dbReference type="Gene3D" id="3.40.50.300">
    <property type="entry name" value="P-loop containing nucleotide triphosphate hydrolases"/>
    <property type="match status" value="1"/>
</dbReference>
<dbReference type="Pfam" id="PF00158">
    <property type="entry name" value="Sigma54_activat"/>
    <property type="match status" value="1"/>
</dbReference>
<dbReference type="SMART" id="SM00091">
    <property type="entry name" value="PAS"/>
    <property type="match status" value="1"/>
</dbReference>
<dbReference type="SUPFAM" id="SSF52540">
    <property type="entry name" value="P-loop containing nucleoside triphosphate hydrolases"/>
    <property type="match status" value="1"/>
</dbReference>
<dbReference type="InterPro" id="IPR002078">
    <property type="entry name" value="Sigma_54_int"/>
</dbReference>
<evidence type="ECO:0000313" key="6">
    <source>
        <dbReference type="Proteomes" id="UP000249008"/>
    </source>
</evidence>
<evidence type="ECO:0000256" key="2">
    <source>
        <dbReference type="ARBA" id="ARBA00022840"/>
    </source>
</evidence>
<dbReference type="GO" id="GO:0006355">
    <property type="term" value="P:regulation of DNA-templated transcription"/>
    <property type="evidence" value="ECO:0007669"/>
    <property type="project" value="InterPro"/>
</dbReference>
<keyword evidence="1" id="KW-0547">Nucleotide-binding</keyword>
<dbReference type="GeneID" id="78456342"/>